<sequence>MGITIGGFANGWQNRPRHELLKEGALYKASDVEYEVLGSVQCRALHREQEYFKTQTFTEAVDNVYIIDVEGNEKYLVYYTVGSTLYCYNSTTKATRTVSSSMVAGAHVSYGPLRPLLSDYTVLHITDGVTMLTDNGTTAKTWGISAPDAPPTAGVGTATGSLTAGVYKFAYSFYDGDTGTESDLSPISVGVTVGANGSVDLTNIKIGPNTRTTARKLYATIADGGTMYFAGTLADNSTTVYTYTQADSNLVLEAVMDQGEPPTIDTVLSYHNVLLLTGDKNYPNRVYTCLPYLPDSYPSTYYIDVGTADSKLVNLVEFNGAVYFISNEGVHRLYGDEQDDFKTDRALTPTGTYARWSVAVGTDGIWYLAHDGVYRFNGDTSERMSDAIGKAFGNSPEQWTDVVDKPSAGKAARGEFLLGTYYLLVPMRDTTGTVQNKIITYDTVLKLWNVLDVDCTHIFADAGRGRLYGCKEVYGSTTDYSVYELVSSDRGGEDSPSPEIVTRSVRLTQAKASLALTKSGSFSQTEEPGVVWMKEFRVDAEGDWTLTFYLDGRLVHTEVLTSLDAGDVYQWRDFPSKLKGRFLYVRAQATGTPLPTTHRLHEVEVR</sequence>
<reference evidence="1" key="1">
    <citation type="submission" date="2020-03" db="EMBL/GenBank/DDBJ databases">
        <title>The deep terrestrial virosphere.</title>
        <authorList>
            <person name="Holmfeldt K."/>
            <person name="Nilsson E."/>
            <person name="Simone D."/>
            <person name="Lopez-Fernandez M."/>
            <person name="Wu X."/>
            <person name="de Brujin I."/>
            <person name="Lundin D."/>
            <person name="Andersson A."/>
            <person name="Bertilsson S."/>
            <person name="Dopson M."/>
        </authorList>
    </citation>
    <scope>NUCLEOTIDE SEQUENCE</scope>
    <source>
        <strain evidence="1">MM415B01889</strain>
    </source>
</reference>
<proteinExistence type="predicted"/>
<dbReference type="EMBL" id="MT141210">
    <property type="protein sequence ID" value="QJA56297.1"/>
    <property type="molecule type" value="Genomic_DNA"/>
</dbReference>
<organism evidence="1">
    <name type="scientific">viral metagenome</name>
    <dbReference type="NCBI Taxonomy" id="1070528"/>
    <lineage>
        <taxon>unclassified sequences</taxon>
        <taxon>metagenomes</taxon>
        <taxon>organismal metagenomes</taxon>
    </lineage>
</organism>
<dbReference type="AlphaFoldDB" id="A0A6M3IGN2"/>
<evidence type="ECO:0000313" key="1">
    <source>
        <dbReference type="EMBL" id="QJA56297.1"/>
    </source>
</evidence>
<gene>
    <name evidence="1" type="ORF">MM415B01889_0005</name>
</gene>
<name>A0A6M3IGN2_9ZZZZ</name>
<protein>
    <submittedName>
        <fullName evidence="1">Uncharacterized protein</fullName>
    </submittedName>
</protein>
<accession>A0A6M3IGN2</accession>